<evidence type="ECO:0000313" key="7">
    <source>
        <dbReference type="Proteomes" id="UP001254813"/>
    </source>
</evidence>
<dbReference type="GO" id="GO:0005524">
    <property type="term" value="F:ATP binding"/>
    <property type="evidence" value="ECO:0007669"/>
    <property type="project" value="UniProtKB-KW"/>
</dbReference>
<dbReference type="SMART" id="SM00382">
    <property type="entry name" value="AAA"/>
    <property type="match status" value="1"/>
</dbReference>
<comment type="caution">
    <text evidence="6">The sequence shown here is derived from an EMBL/GenBank/DDBJ whole genome shotgun (WGS) entry which is preliminary data.</text>
</comment>
<dbReference type="Gene3D" id="3.40.50.300">
    <property type="entry name" value="P-loop containing nucleotide triphosphate hydrolases"/>
    <property type="match status" value="1"/>
</dbReference>
<dbReference type="CDD" id="cd03293">
    <property type="entry name" value="ABC_NrtD_SsuB_transporters"/>
    <property type="match status" value="1"/>
</dbReference>
<evidence type="ECO:0000256" key="3">
    <source>
        <dbReference type="ARBA" id="ARBA00022840"/>
    </source>
</evidence>
<dbReference type="InterPro" id="IPR003593">
    <property type="entry name" value="AAA+_ATPase"/>
</dbReference>
<feature type="region of interest" description="Disordered" evidence="4">
    <location>
        <begin position="276"/>
        <end position="297"/>
    </location>
</feature>
<protein>
    <submittedName>
        <fullName evidence="6">ABC transporter ATP-binding protein</fullName>
    </submittedName>
</protein>
<evidence type="ECO:0000256" key="2">
    <source>
        <dbReference type="ARBA" id="ARBA00022741"/>
    </source>
</evidence>
<evidence type="ECO:0000313" key="6">
    <source>
        <dbReference type="EMBL" id="MDS0296037.1"/>
    </source>
</evidence>
<feature type="compositionally biased region" description="Polar residues" evidence="4">
    <location>
        <begin position="30"/>
        <end position="41"/>
    </location>
</feature>
<dbReference type="InterPro" id="IPR017871">
    <property type="entry name" value="ABC_transporter-like_CS"/>
</dbReference>
<proteinExistence type="predicted"/>
<feature type="compositionally biased region" description="Basic and acidic residues" evidence="4">
    <location>
        <begin position="1"/>
        <end position="29"/>
    </location>
</feature>
<organism evidence="6 7">
    <name type="scientific">Halogeometricum luteum</name>
    <dbReference type="NCBI Taxonomy" id="2950537"/>
    <lineage>
        <taxon>Archaea</taxon>
        <taxon>Methanobacteriati</taxon>
        <taxon>Methanobacteriota</taxon>
        <taxon>Stenosarchaea group</taxon>
        <taxon>Halobacteria</taxon>
        <taxon>Halobacteriales</taxon>
        <taxon>Haloferacaceae</taxon>
        <taxon>Halogeometricum</taxon>
    </lineage>
</organism>
<evidence type="ECO:0000256" key="1">
    <source>
        <dbReference type="ARBA" id="ARBA00022448"/>
    </source>
</evidence>
<reference evidence="6 7" key="1">
    <citation type="submission" date="2022-06" db="EMBL/GenBank/DDBJ databases">
        <title>Halogeometricum sp. a new haloarchaeum isolate from saline soil.</title>
        <authorList>
            <person name="Strakova D."/>
            <person name="Galisteo C."/>
            <person name="Sanchez-Porro C."/>
            <person name="Ventosa A."/>
        </authorList>
    </citation>
    <scope>NUCLEOTIDE SEQUENCE [LARGE SCALE GENOMIC DNA]</scope>
    <source>
        <strain evidence="7">S3BR25-2</strain>
    </source>
</reference>
<dbReference type="PANTHER" id="PTHR42788">
    <property type="entry name" value="TAURINE IMPORT ATP-BINDING PROTEIN-RELATED"/>
    <property type="match status" value="1"/>
</dbReference>
<dbReference type="PROSITE" id="PS50893">
    <property type="entry name" value="ABC_TRANSPORTER_2"/>
    <property type="match status" value="1"/>
</dbReference>
<keyword evidence="3 6" id="KW-0067">ATP-binding</keyword>
<dbReference type="SUPFAM" id="SSF52540">
    <property type="entry name" value="P-loop containing nucleoside triphosphate hydrolases"/>
    <property type="match status" value="1"/>
</dbReference>
<feature type="region of interest" description="Disordered" evidence="4">
    <location>
        <begin position="1"/>
        <end position="41"/>
    </location>
</feature>
<gene>
    <name evidence="6" type="ORF">NDI79_17825</name>
</gene>
<name>A0ABU2G5G6_9EURY</name>
<dbReference type="Proteomes" id="UP001254813">
    <property type="component" value="Unassembled WGS sequence"/>
</dbReference>
<dbReference type="RefSeq" id="WP_310930018.1">
    <property type="nucleotide sequence ID" value="NZ_JAMQOQ010000005.1"/>
</dbReference>
<dbReference type="InterPro" id="IPR050166">
    <property type="entry name" value="ABC_transporter_ATP-bind"/>
</dbReference>
<evidence type="ECO:0000259" key="5">
    <source>
        <dbReference type="PROSITE" id="PS50893"/>
    </source>
</evidence>
<dbReference type="Pfam" id="PF00005">
    <property type="entry name" value="ABC_tran"/>
    <property type="match status" value="1"/>
</dbReference>
<keyword evidence="1" id="KW-0813">Transport</keyword>
<evidence type="ECO:0000256" key="4">
    <source>
        <dbReference type="SAM" id="MobiDB-lite"/>
    </source>
</evidence>
<dbReference type="EMBL" id="JAMQOQ010000005">
    <property type="protein sequence ID" value="MDS0296037.1"/>
    <property type="molecule type" value="Genomic_DNA"/>
</dbReference>
<keyword evidence="2" id="KW-0547">Nucleotide-binding</keyword>
<dbReference type="InterPro" id="IPR003439">
    <property type="entry name" value="ABC_transporter-like_ATP-bd"/>
</dbReference>
<dbReference type="InterPro" id="IPR027417">
    <property type="entry name" value="P-loop_NTPase"/>
</dbReference>
<accession>A0ABU2G5G6</accession>
<feature type="domain" description="ABC transporter" evidence="5">
    <location>
        <begin position="41"/>
        <end position="269"/>
    </location>
</feature>
<sequence>MSERNTDDARTDANERPADRTGPDGDEQFRSWTESSGTGTVNIKDMSKVYDADGGDLTAVDGMDLHIEAEEFVTVLGPSGCGKSTVMECVAGYLDPTEGEVLVNGEPVDGPDPSRGVVFQENRLFPWKTINENVRFGPQMRDAVDENRVETLFDQMGLEGFENSYPHELSGGMQQRAELARLLANDPDIMLMDEPFSGLDAMTKELMQEKLLDVWEDDDRTVLFITHDVEEAILLADRVVVMTARPGRVKDVIDVDLDRPRDTDVVTTDRFKELQRRANESIHEEAERAMEQAEGRA</sequence>
<keyword evidence="7" id="KW-1185">Reference proteome</keyword>
<dbReference type="PANTHER" id="PTHR42788:SF13">
    <property type="entry name" value="ALIPHATIC SULFONATES IMPORT ATP-BINDING PROTEIN SSUB"/>
    <property type="match status" value="1"/>
</dbReference>
<dbReference type="PROSITE" id="PS00211">
    <property type="entry name" value="ABC_TRANSPORTER_1"/>
    <property type="match status" value="1"/>
</dbReference>